<dbReference type="AlphaFoldDB" id="A0A3Q9FNL2"/>
<evidence type="ECO:0008006" key="3">
    <source>
        <dbReference type="Google" id="ProtNLM"/>
    </source>
</evidence>
<dbReference type="EMBL" id="CP034562">
    <property type="protein sequence ID" value="AZQ63903.1"/>
    <property type="molecule type" value="Genomic_DNA"/>
</dbReference>
<dbReference type="InterPro" id="IPR036086">
    <property type="entry name" value="ParB/Sulfiredoxin_sf"/>
</dbReference>
<name>A0A3Q9FNL2_9BACT</name>
<sequence>MSNGINIGDFLPDNNKSSKLIGSKKEEMSSDKIHVLDELKRWIRPLTESERTNLKNSIESEGVRDPLTFFFIDNGQKVLLDGHNRYEICEELGGADYGYEFEEVIVDIDNIDDAKLWMIKNQVGKRNLSKREMSFYRGHHYLTNKGKQGNKTGDGKLYDQLAKDYGVGKSTIIRDARIAEILDHVSDAFKHSYFDGEISVTQAKFEDALKALASESLNPSDLEDFLRGIEPLHPSTSKTTTRAVNNTPKPFTFNKVNKTIRTLIDAPLEKELGKVEKLSMEESVKELIEKYKLDIL</sequence>
<dbReference type="RefSeq" id="WP_126617069.1">
    <property type="nucleotide sequence ID" value="NZ_CP034562.1"/>
</dbReference>
<evidence type="ECO:0000313" key="2">
    <source>
        <dbReference type="Proteomes" id="UP000267268"/>
    </source>
</evidence>
<reference evidence="1 2" key="1">
    <citation type="submission" date="2018-12" db="EMBL/GenBank/DDBJ databases">
        <title>Flammeovirga pectinis sp. nov., isolated from the gut of the Korean scallop, Patinopecten yessoensis.</title>
        <authorList>
            <person name="Bae J.-W."/>
            <person name="Jeong Y.-S."/>
            <person name="Kang W."/>
        </authorList>
    </citation>
    <scope>NUCLEOTIDE SEQUENCE [LARGE SCALE GENOMIC DNA]</scope>
    <source>
        <strain evidence="1 2">L12M1</strain>
    </source>
</reference>
<evidence type="ECO:0000313" key="1">
    <source>
        <dbReference type="EMBL" id="AZQ63903.1"/>
    </source>
</evidence>
<organism evidence="1 2">
    <name type="scientific">Flammeovirga pectinis</name>
    <dbReference type="NCBI Taxonomy" id="2494373"/>
    <lineage>
        <taxon>Bacteria</taxon>
        <taxon>Pseudomonadati</taxon>
        <taxon>Bacteroidota</taxon>
        <taxon>Cytophagia</taxon>
        <taxon>Cytophagales</taxon>
        <taxon>Flammeovirgaceae</taxon>
        <taxon>Flammeovirga</taxon>
    </lineage>
</organism>
<gene>
    <name evidence="1" type="ORF">EI427_17230</name>
</gene>
<dbReference type="OrthoDB" id="5944985at2"/>
<protein>
    <recommendedName>
        <fullName evidence="3">ParB/Sulfiredoxin domain-containing protein</fullName>
    </recommendedName>
</protein>
<proteinExistence type="predicted"/>
<dbReference type="KEGG" id="fll:EI427_17230"/>
<dbReference type="Gene3D" id="3.90.1530.10">
    <property type="entry name" value="Conserved hypothetical protein from pyrococcus furiosus pfu- 392566-001, ParB domain"/>
    <property type="match status" value="1"/>
</dbReference>
<accession>A0A3Q9FNL2</accession>
<keyword evidence="2" id="KW-1185">Reference proteome</keyword>
<dbReference type="SUPFAM" id="SSF110849">
    <property type="entry name" value="ParB/Sulfiredoxin"/>
    <property type="match status" value="1"/>
</dbReference>
<dbReference type="Proteomes" id="UP000267268">
    <property type="component" value="Chromosome 1"/>
</dbReference>